<evidence type="ECO:0000313" key="1">
    <source>
        <dbReference type="EMBL" id="KAF2183781.1"/>
    </source>
</evidence>
<evidence type="ECO:0000313" key="2">
    <source>
        <dbReference type="Proteomes" id="UP000800200"/>
    </source>
</evidence>
<proteinExistence type="predicted"/>
<name>A0A6A6DVT3_9PEZI</name>
<dbReference type="EMBL" id="ML994640">
    <property type="protein sequence ID" value="KAF2183781.1"/>
    <property type="molecule type" value="Genomic_DNA"/>
</dbReference>
<gene>
    <name evidence="1" type="ORF">K469DRAFT_689546</name>
</gene>
<organism evidence="1 2">
    <name type="scientific">Zopfia rhizophila CBS 207.26</name>
    <dbReference type="NCBI Taxonomy" id="1314779"/>
    <lineage>
        <taxon>Eukaryota</taxon>
        <taxon>Fungi</taxon>
        <taxon>Dikarya</taxon>
        <taxon>Ascomycota</taxon>
        <taxon>Pezizomycotina</taxon>
        <taxon>Dothideomycetes</taxon>
        <taxon>Dothideomycetes incertae sedis</taxon>
        <taxon>Zopfiaceae</taxon>
        <taxon>Zopfia</taxon>
    </lineage>
</organism>
<dbReference type="OrthoDB" id="2157530at2759"/>
<dbReference type="AlphaFoldDB" id="A0A6A6DVT3"/>
<keyword evidence="2" id="KW-1185">Reference proteome</keyword>
<protein>
    <submittedName>
        <fullName evidence="1">Uncharacterized protein</fullName>
    </submittedName>
</protein>
<dbReference type="Proteomes" id="UP000800200">
    <property type="component" value="Unassembled WGS sequence"/>
</dbReference>
<reference evidence="1" key="1">
    <citation type="journal article" date="2020" name="Stud. Mycol.">
        <title>101 Dothideomycetes genomes: a test case for predicting lifestyles and emergence of pathogens.</title>
        <authorList>
            <person name="Haridas S."/>
            <person name="Albert R."/>
            <person name="Binder M."/>
            <person name="Bloem J."/>
            <person name="Labutti K."/>
            <person name="Salamov A."/>
            <person name="Andreopoulos B."/>
            <person name="Baker S."/>
            <person name="Barry K."/>
            <person name="Bills G."/>
            <person name="Bluhm B."/>
            <person name="Cannon C."/>
            <person name="Castanera R."/>
            <person name="Culley D."/>
            <person name="Daum C."/>
            <person name="Ezra D."/>
            <person name="Gonzalez J."/>
            <person name="Henrissat B."/>
            <person name="Kuo A."/>
            <person name="Liang C."/>
            <person name="Lipzen A."/>
            <person name="Lutzoni F."/>
            <person name="Magnuson J."/>
            <person name="Mondo S."/>
            <person name="Nolan M."/>
            <person name="Ohm R."/>
            <person name="Pangilinan J."/>
            <person name="Park H.-J."/>
            <person name="Ramirez L."/>
            <person name="Alfaro M."/>
            <person name="Sun H."/>
            <person name="Tritt A."/>
            <person name="Yoshinaga Y."/>
            <person name="Zwiers L.-H."/>
            <person name="Turgeon B."/>
            <person name="Goodwin S."/>
            <person name="Spatafora J."/>
            <person name="Crous P."/>
            <person name="Grigoriev I."/>
        </authorList>
    </citation>
    <scope>NUCLEOTIDE SEQUENCE</scope>
    <source>
        <strain evidence="1">CBS 207.26</strain>
    </source>
</reference>
<sequence length="131" mass="14543">MSDQQEVAFPATGIKRYYTLSLQEIYTNLFQKHVASTGSLDMIYAGRHPRDFDDLPLWVPGWSTNQTIPGLCINGRYKGSNTFPGYSIAHFQKYSSSSTSSPGVSLSSNTMSVEAIRFGNIFSLDDVNVDM</sequence>
<accession>A0A6A6DVT3</accession>